<keyword evidence="10" id="KW-1185">Reference proteome</keyword>
<feature type="non-terminal residue" evidence="8">
    <location>
        <position position="54"/>
    </location>
</feature>
<dbReference type="FunFam" id="2.10.25.10:FF:000188">
    <property type="entry name" value="Laminin subunit gamma 2"/>
    <property type="match status" value="1"/>
</dbReference>
<name>R7URQ1_CAPTE</name>
<evidence type="ECO:0000256" key="5">
    <source>
        <dbReference type="ARBA" id="ARBA00023292"/>
    </source>
</evidence>
<keyword evidence="4" id="KW-0325">Glycoprotein</keyword>
<dbReference type="GO" id="GO:0009888">
    <property type="term" value="P:tissue development"/>
    <property type="evidence" value="ECO:0007669"/>
    <property type="project" value="TreeGrafter"/>
</dbReference>
<dbReference type="EMBL" id="KB298722">
    <property type="protein sequence ID" value="ELU08833.1"/>
    <property type="molecule type" value="Genomic_DNA"/>
</dbReference>
<keyword evidence="3 6" id="KW-1015">Disulfide bond</keyword>
<reference evidence="9" key="3">
    <citation type="submission" date="2015-06" db="UniProtKB">
        <authorList>
            <consortium name="EnsemblMetazoa"/>
        </authorList>
    </citation>
    <scope>IDENTIFICATION</scope>
</reference>
<dbReference type="Pfam" id="PF24973">
    <property type="entry name" value="EGF_LMN_ATRN"/>
    <property type="match status" value="1"/>
</dbReference>
<dbReference type="InterPro" id="IPR056863">
    <property type="entry name" value="LMN_ATRN_NET-like_EGF"/>
</dbReference>
<dbReference type="EnsemblMetazoa" id="CapteT28785">
    <property type="protein sequence ID" value="CapteP28785"/>
    <property type="gene ID" value="CapteG28785"/>
</dbReference>
<evidence type="ECO:0000259" key="7">
    <source>
        <dbReference type="PROSITE" id="PS50027"/>
    </source>
</evidence>
<dbReference type="GO" id="GO:0009887">
    <property type="term" value="P:animal organ morphogenesis"/>
    <property type="evidence" value="ECO:0007669"/>
    <property type="project" value="TreeGrafter"/>
</dbReference>
<reference evidence="10" key="1">
    <citation type="submission" date="2012-12" db="EMBL/GenBank/DDBJ databases">
        <authorList>
            <person name="Hellsten U."/>
            <person name="Grimwood J."/>
            <person name="Chapman J.A."/>
            <person name="Shapiro H."/>
            <person name="Aerts A."/>
            <person name="Otillar R.P."/>
            <person name="Terry A.Y."/>
            <person name="Boore J.L."/>
            <person name="Simakov O."/>
            <person name="Marletaz F."/>
            <person name="Cho S.-J."/>
            <person name="Edsinger-Gonzales E."/>
            <person name="Havlak P."/>
            <person name="Kuo D.-H."/>
            <person name="Larsson T."/>
            <person name="Lv J."/>
            <person name="Arendt D."/>
            <person name="Savage R."/>
            <person name="Osoegawa K."/>
            <person name="de Jong P."/>
            <person name="Lindberg D.R."/>
            <person name="Seaver E.C."/>
            <person name="Weisblat D.A."/>
            <person name="Putnam N.H."/>
            <person name="Grigoriev I.V."/>
            <person name="Rokhsar D.S."/>
        </authorList>
    </citation>
    <scope>NUCLEOTIDE SEQUENCE</scope>
    <source>
        <strain evidence="10">I ESC-2004</strain>
    </source>
</reference>
<evidence type="ECO:0000256" key="3">
    <source>
        <dbReference type="ARBA" id="ARBA00023157"/>
    </source>
</evidence>
<dbReference type="PROSITE" id="PS01248">
    <property type="entry name" value="EGF_LAM_1"/>
    <property type="match status" value="1"/>
</dbReference>
<dbReference type="AlphaFoldDB" id="R7URQ1"/>
<dbReference type="InterPro" id="IPR050440">
    <property type="entry name" value="Laminin/Netrin_ECM"/>
</dbReference>
<dbReference type="GO" id="GO:0005604">
    <property type="term" value="C:basement membrane"/>
    <property type="evidence" value="ECO:0007669"/>
    <property type="project" value="UniProtKB-ARBA"/>
</dbReference>
<dbReference type="Proteomes" id="UP000014760">
    <property type="component" value="Unassembled WGS sequence"/>
</dbReference>
<sequence length="54" mass="6120">CQCNGHAGECDRQTEDESDVCHCEHNTDGDNCERCKEGFYRRDVTDICQSCNCS</sequence>
<feature type="disulfide bond" evidence="6">
    <location>
        <begin position="23"/>
        <end position="32"/>
    </location>
</feature>
<keyword evidence="5 6" id="KW-0424">Laminin EGF-like domain</keyword>
<feature type="non-terminal residue" evidence="8">
    <location>
        <position position="1"/>
    </location>
</feature>
<dbReference type="OrthoDB" id="430826at2759"/>
<dbReference type="PROSITE" id="PS50027">
    <property type="entry name" value="EGF_LAM_2"/>
    <property type="match status" value="1"/>
</dbReference>
<dbReference type="HOGENOM" id="CLU_3056371_0_0_1"/>
<evidence type="ECO:0000256" key="1">
    <source>
        <dbReference type="ARBA" id="ARBA00022729"/>
    </source>
</evidence>
<dbReference type="SUPFAM" id="SSF57196">
    <property type="entry name" value="EGF/Laminin"/>
    <property type="match status" value="1"/>
</dbReference>
<dbReference type="SMART" id="SM00180">
    <property type="entry name" value="EGF_Lam"/>
    <property type="match status" value="1"/>
</dbReference>
<dbReference type="Gene3D" id="2.10.25.10">
    <property type="entry name" value="Laminin"/>
    <property type="match status" value="1"/>
</dbReference>
<protein>
    <recommendedName>
        <fullName evidence="7">Laminin EGF-like domain-containing protein</fullName>
    </recommendedName>
</protein>
<evidence type="ECO:0000313" key="8">
    <source>
        <dbReference type="EMBL" id="ELU08833.1"/>
    </source>
</evidence>
<accession>R7URQ1</accession>
<dbReference type="CDD" id="cd00055">
    <property type="entry name" value="EGF_Lam"/>
    <property type="match status" value="1"/>
</dbReference>
<evidence type="ECO:0000313" key="9">
    <source>
        <dbReference type="EnsemblMetazoa" id="CapteP28785"/>
    </source>
</evidence>
<evidence type="ECO:0000256" key="4">
    <source>
        <dbReference type="ARBA" id="ARBA00023180"/>
    </source>
</evidence>
<feature type="domain" description="Laminin EGF-like" evidence="7">
    <location>
        <begin position="1"/>
        <end position="50"/>
    </location>
</feature>
<dbReference type="EMBL" id="AMQN01021492">
    <property type="status" value="NOT_ANNOTATED_CDS"/>
    <property type="molecule type" value="Genomic_DNA"/>
</dbReference>
<dbReference type="PANTHER" id="PTHR10574">
    <property type="entry name" value="NETRIN/LAMININ-RELATED"/>
    <property type="match status" value="1"/>
</dbReference>
<comment type="caution">
    <text evidence="6">Lacks conserved residue(s) required for the propagation of feature annotation.</text>
</comment>
<gene>
    <name evidence="8" type="ORF">CAPTEDRAFT_28785</name>
</gene>
<keyword evidence="2" id="KW-0677">Repeat</keyword>
<evidence type="ECO:0000256" key="6">
    <source>
        <dbReference type="PROSITE-ProRule" id="PRU00460"/>
    </source>
</evidence>
<reference evidence="8 10" key="2">
    <citation type="journal article" date="2013" name="Nature">
        <title>Insights into bilaterian evolution from three spiralian genomes.</title>
        <authorList>
            <person name="Simakov O."/>
            <person name="Marletaz F."/>
            <person name="Cho S.J."/>
            <person name="Edsinger-Gonzales E."/>
            <person name="Havlak P."/>
            <person name="Hellsten U."/>
            <person name="Kuo D.H."/>
            <person name="Larsson T."/>
            <person name="Lv J."/>
            <person name="Arendt D."/>
            <person name="Savage R."/>
            <person name="Osoegawa K."/>
            <person name="de Jong P."/>
            <person name="Grimwood J."/>
            <person name="Chapman J.A."/>
            <person name="Shapiro H."/>
            <person name="Aerts A."/>
            <person name="Otillar R.P."/>
            <person name="Terry A.Y."/>
            <person name="Boore J.L."/>
            <person name="Grigoriev I.V."/>
            <person name="Lindberg D.R."/>
            <person name="Seaver E.C."/>
            <person name="Weisblat D.A."/>
            <person name="Putnam N.H."/>
            <person name="Rokhsar D.S."/>
        </authorList>
    </citation>
    <scope>NUCLEOTIDE SEQUENCE</scope>
    <source>
        <strain evidence="8 10">I ESC-2004</strain>
    </source>
</reference>
<evidence type="ECO:0000256" key="2">
    <source>
        <dbReference type="ARBA" id="ARBA00022737"/>
    </source>
</evidence>
<proteinExistence type="predicted"/>
<evidence type="ECO:0000313" key="10">
    <source>
        <dbReference type="Proteomes" id="UP000014760"/>
    </source>
</evidence>
<dbReference type="PANTHER" id="PTHR10574:SF406">
    <property type="entry name" value="LAMININ SUBUNIT ALPHA 5"/>
    <property type="match status" value="1"/>
</dbReference>
<keyword evidence="1" id="KW-0732">Signal</keyword>
<dbReference type="InterPro" id="IPR002049">
    <property type="entry name" value="LE_dom"/>
</dbReference>
<organism evidence="8">
    <name type="scientific">Capitella teleta</name>
    <name type="common">Polychaete worm</name>
    <dbReference type="NCBI Taxonomy" id="283909"/>
    <lineage>
        <taxon>Eukaryota</taxon>
        <taxon>Metazoa</taxon>
        <taxon>Spiralia</taxon>
        <taxon>Lophotrochozoa</taxon>
        <taxon>Annelida</taxon>
        <taxon>Polychaeta</taxon>
        <taxon>Sedentaria</taxon>
        <taxon>Scolecida</taxon>
        <taxon>Capitellidae</taxon>
        <taxon>Capitella</taxon>
    </lineage>
</organism>